<feature type="transmembrane region" description="Helical" evidence="1">
    <location>
        <begin position="282"/>
        <end position="301"/>
    </location>
</feature>
<dbReference type="Proteomes" id="UP000094342">
    <property type="component" value="Unassembled WGS sequence"/>
</dbReference>
<sequence length="384" mass="41195">MTHKVADWRSIWRAPYRPLFFLAGLWALVSPMVWLLPEQDAPERVTWHSRELLFGMAGAAAGGYLLTALPAWTKRGPVTSAVTLVATCLWCAARLTGALTGHLPFIAAAIGVSAYFAFLTVVLTHGVVASRAWDRCWAPFGTGALGISALADIGAGPGPTPTVYALLVVLIGGRAVPALTRSWLDRTAGGRPFCDRRKMSHLAIVGILAAAFLDRAWPTMSSGYVLVFSGALLLLQMMGWQSLRTARYPALFILHVAFAWMPAALVLSGLSAIFPSRVPPDVALHALTIGAMGTMMAAFMMRPAMDRHGETLILSRSMACAFSLVPLSALLRVFGAWVGQTHFNPVAAAAICWIAAWALFLTDYIPAMIGPVPRPVFSAAINRT</sequence>
<dbReference type="OrthoDB" id="5146486at2"/>
<dbReference type="RefSeq" id="WP_069456974.1">
    <property type="nucleotide sequence ID" value="NZ_LYBW01000039.1"/>
</dbReference>
<dbReference type="STRING" id="1752398.A8M32_03260"/>
<evidence type="ECO:0000313" key="3">
    <source>
        <dbReference type="Proteomes" id="UP000094342"/>
    </source>
</evidence>
<feature type="transmembrane region" description="Helical" evidence="1">
    <location>
        <begin position="136"/>
        <end position="155"/>
    </location>
</feature>
<feature type="transmembrane region" description="Helical" evidence="1">
    <location>
        <begin position="19"/>
        <end position="37"/>
    </location>
</feature>
<evidence type="ECO:0000256" key="1">
    <source>
        <dbReference type="SAM" id="Phobius"/>
    </source>
</evidence>
<organism evidence="2 3">
    <name type="scientific">Sinorhizobium alkalisoli</name>
    <dbReference type="NCBI Taxonomy" id="1752398"/>
    <lineage>
        <taxon>Bacteria</taxon>
        <taxon>Pseudomonadati</taxon>
        <taxon>Pseudomonadota</taxon>
        <taxon>Alphaproteobacteria</taxon>
        <taxon>Hyphomicrobiales</taxon>
        <taxon>Rhizobiaceae</taxon>
        <taxon>Sinorhizobium/Ensifer group</taxon>
        <taxon>Sinorhizobium</taxon>
    </lineage>
</organism>
<keyword evidence="1" id="KW-0472">Membrane</keyword>
<name>A0A1E3VGU3_9HYPH</name>
<feature type="transmembrane region" description="Helical" evidence="1">
    <location>
        <begin position="252"/>
        <end position="276"/>
    </location>
</feature>
<feature type="transmembrane region" description="Helical" evidence="1">
    <location>
        <begin position="199"/>
        <end position="217"/>
    </location>
</feature>
<dbReference type="EMBL" id="LYBW01000039">
    <property type="protein sequence ID" value="ODR92809.1"/>
    <property type="molecule type" value="Genomic_DNA"/>
</dbReference>
<keyword evidence="1" id="KW-0812">Transmembrane</keyword>
<accession>A0A1E3VGU3</accession>
<dbReference type="InterPro" id="IPR010266">
    <property type="entry name" value="NnrS"/>
</dbReference>
<keyword evidence="1" id="KW-1133">Transmembrane helix</keyword>
<feature type="transmembrane region" description="Helical" evidence="1">
    <location>
        <begin position="161"/>
        <end position="179"/>
    </location>
</feature>
<feature type="transmembrane region" description="Helical" evidence="1">
    <location>
        <begin position="313"/>
        <end position="334"/>
    </location>
</feature>
<keyword evidence="3" id="KW-1185">Reference proteome</keyword>
<comment type="caution">
    <text evidence="2">The sequence shown here is derived from an EMBL/GenBank/DDBJ whole genome shotgun (WGS) entry which is preliminary data.</text>
</comment>
<gene>
    <name evidence="2" type="ORF">A8M32_03260</name>
</gene>
<evidence type="ECO:0000313" key="2">
    <source>
        <dbReference type="EMBL" id="ODR92809.1"/>
    </source>
</evidence>
<reference evidence="3" key="1">
    <citation type="submission" date="2016-05" db="EMBL/GenBank/DDBJ databases">
        <authorList>
            <person name="Li Y."/>
        </authorList>
    </citation>
    <scope>NUCLEOTIDE SEQUENCE [LARGE SCALE GENOMIC DNA]</scope>
    <source>
        <strain evidence="3">YIC4027</strain>
    </source>
</reference>
<protein>
    <submittedName>
        <fullName evidence="2">Short-chain dehydrogenase</fullName>
    </submittedName>
</protein>
<feature type="transmembrane region" description="Helical" evidence="1">
    <location>
        <begin position="223"/>
        <end position="240"/>
    </location>
</feature>
<feature type="transmembrane region" description="Helical" evidence="1">
    <location>
        <begin position="103"/>
        <end position="124"/>
    </location>
</feature>
<feature type="transmembrane region" description="Helical" evidence="1">
    <location>
        <begin position="346"/>
        <end position="365"/>
    </location>
</feature>
<proteinExistence type="predicted"/>
<feature type="transmembrane region" description="Helical" evidence="1">
    <location>
        <begin position="52"/>
        <end position="71"/>
    </location>
</feature>
<feature type="transmembrane region" description="Helical" evidence="1">
    <location>
        <begin position="78"/>
        <end position="97"/>
    </location>
</feature>
<dbReference type="Pfam" id="PF05940">
    <property type="entry name" value="NnrS"/>
    <property type="match status" value="1"/>
</dbReference>
<dbReference type="AlphaFoldDB" id="A0A1E3VGU3"/>